<sequence>MPQFSLRHSQLIEFDNSAAGHEGVLSDKSGDFIVKPCKQAEIDFYDTTASHPYFARFIPTYYGRLKLQGERNTTLAANSLPIPMLSDHEPADVSLVLSTITADPTWFPTGGGQIDTDEAVALENVAAGFQKPNILDVKLGARLWADDAPPAKRAKLDKVAEETTSRTLGLRIAGMKTWLGPAAAGKGGAKQDGYRTYGKSYGKNLKANEIYQGFRSYFLTENAGVTKILAKKVINRFIRDLEDFQDMLEHEESRMYSSSLLFIYEGDGNALEEAINEELNGERRPLEAANGMHMGADNEEESDESEDYKDEHSEDEDEDEDGEEVQWPKVQVVKLIDFAHASWTPGQGPDLNLLHGVKNLIQIFGDLVADL</sequence>
<proteinExistence type="inferred from homology"/>
<evidence type="ECO:0000313" key="6">
    <source>
        <dbReference type="EMBL" id="SLM36342.1"/>
    </source>
</evidence>
<dbReference type="Proteomes" id="UP000192927">
    <property type="component" value="Unassembled WGS sequence"/>
</dbReference>
<comment type="similarity">
    <text evidence="1 4">Belongs to the inositol phosphokinase (IPK) family.</text>
</comment>
<dbReference type="GO" id="GO:0005634">
    <property type="term" value="C:nucleus"/>
    <property type="evidence" value="ECO:0007669"/>
    <property type="project" value="TreeGrafter"/>
</dbReference>
<dbReference type="InterPro" id="IPR038286">
    <property type="entry name" value="IPK_sf"/>
</dbReference>
<name>A0A1W5D037_9LECA</name>
<keyword evidence="2 4" id="KW-0808">Transferase</keyword>
<dbReference type="Gene3D" id="3.30.470.160">
    <property type="entry name" value="Inositol polyphosphate kinase"/>
    <property type="match status" value="1"/>
</dbReference>
<reference evidence="7" key="1">
    <citation type="submission" date="2017-03" db="EMBL/GenBank/DDBJ databases">
        <authorList>
            <person name="Sharma R."/>
            <person name="Thines M."/>
        </authorList>
    </citation>
    <scope>NUCLEOTIDE SEQUENCE [LARGE SCALE GENOMIC DNA]</scope>
</reference>
<dbReference type="PANTHER" id="PTHR12400">
    <property type="entry name" value="INOSITOL POLYPHOSPHATE KINASE"/>
    <property type="match status" value="1"/>
</dbReference>
<organism evidence="6 7">
    <name type="scientific">Lasallia pustulata</name>
    <dbReference type="NCBI Taxonomy" id="136370"/>
    <lineage>
        <taxon>Eukaryota</taxon>
        <taxon>Fungi</taxon>
        <taxon>Dikarya</taxon>
        <taxon>Ascomycota</taxon>
        <taxon>Pezizomycotina</taxon>
        <taxon>Lecanoromycetes</taxon>
        <taxon>OSLEUM clade</taxon>
        <taxon>Umbilicariomycetidae</taxon>
        <taxon>Umbilicariales</taxon>
        <taxon>Umbilicariaceae</taxon>
        <taxon>Lasallia</taxon>
    </lineage>
</organism>
<dbReference type="EMBL" id="FWEW01001053">
    <property type="protein sequence ID" value="SLM36342.1"/>
    <property type="molecule type" value="Genomic_DNA"/>
</dbReference>
<dbReference type="PANTHER" id="PTHR12400:SF103">
    <property type="entry name" value="INOSITOL POLYPHOSPHATE MULTIKINASE"/>
    <property type="match status" value="1"/>
</dbReference>
<evidence type="ECO:0000256" key="1">
    <source>
        <dbReference type="ARBA" id="ARBA00007374"/>
    </source>
</evidence>
<evidence type="ECO:0000313" key="7">
    <source>
        <dbReference type="Proteomes" id="UP000192927"/>
    </source>
</evidence>
<protein>
    <recommendedName>
        <fullName evidence="4">Kinase</fullName>
        <ecNumber evidence="4">2.7.-.-</ecNumber>
    </recommendedName>
</protein>
<evidence type="ECO:0000256" key="3">
    <source>
        <dbReference type="ARBA" id="ARBA00022777"/>
    </source>
</evidence>
<evidence type="ECO:0000256" key="2">
    <source>
        <dbReference type="ARBA" id="ARBA00022679"/>
    </source>
</evidence>
<dbReference type="EC" id="2.7.-.-" evidence="4"/>
<feature type="region of interest" description="Disordered" evidence="5">
    <location>
        <begin position="293"/>
        <end position="326"/>
    </location>
</feature>
<evidence type="ECO:0000256" key="4">
    <source>
        <dbReference type="RuleBase" id="RU363090"/>
    </source>
</evidence>
<dbReference type="GO" id="GO:0008440">
    <property type="term" value="F:inositol-1,4,5-trisphosphate 3-kinase activity"/>
    <property type="evidence" value="ECO:0007669"/>
    <property type="project" value="TreeGrafter"/>
</dbReference>
<dbReference type="GO" id="GO:0000824">
    <property type="term" value="F:inositol-1,4,5,6-tetrakisphosphate 3-kinase activity"/>
    <property type="evidence" value="ECO:0007669"/>
    <property type="project" value="TreeGrafter"/>
</dbReference>
<evidence type="ECO:0000256" key="5">
    <source>
        <dbReference type="SAM" id="MobiDB-lite"/>
    </source>
</evidence>
<dbReference type="GO" id="GO:0046854">
    <property type="term" value="P:phosphatidylinositol phosphate biosynthetic process"/>
    <property type="evidence" value="ECO:0007669"/>
    <property type="project" value="TreeGrafter"/>
</dbReference>
<keyword evidence="3 4" id="KW-0418">Kinase</keyword>
<dbReference type="GO" id="GO:0005737">
    <property type="term" value="C:cytoplasm"/>
    <property type="evidence" value="ECO:0007669"/>
    <property type="project" value="TreeGrafter"/>
</dbReference>
<dbReference type="SUPFAM" id="SSF56104">
    <property type="entry name" value="SAICAR synthase-like"/>
    <property type="match status" value="1"/>
</dbReference>
<dbReference type="InterPro" id="IPR005522">
    <property type="entry name" value="IPK"/>
</dbReference>
<dbReference type="Pfam" id="PF03770">
    <property type="entry name" value="IPK"/>
    <property type="match status" value="1"/>
</dbReference>
<keyword evidence="7" id="KW-1185">Reference proteome</keyword>
<accession>A0A1W5D037</accession>
<feature type="compositionally biased region" description="Acidic residues" evidence="5">
    <location>
        <begin position="297"/>
        <end position="324"/>
    </location>
</feature>
<dbReference type="AlphaFoldDB" id="A0A1W5D037"/>
<dbReference type="GO" id="GO:0032958">
    <property type="term" value="P:inositol phosphate biosynthetic process"/>
    <property type="evidence" value="ECO:0007669"/>
    <property type="project" value="InterPro"/>
</dbReference>